<protein>
    <submittedName>
        <fullName evidence="1">Uncharacterized protein</fullName>
    </submittedName>
</protein>
<gene>
    <name evidence="1" type="ORF">PMF13cell1_05606</name>
</gene>
<organism evidence="1 2">
    <name type="scientific">Blautia producta</name>
    <dbReference type="NCBI Taxonomy" id="33035"/>
    <lineage>
        <taxon>Bacteria</taxon>
        <taxon>Bacillati</taxon>
        <taxon>Bacillota</taxon>
        <taxon>Clostridia</taxon>
        <taxon>Lachnospirales</taxon>
        <taxon>Lachnospiraceae</taxon>
        <taxon>Blautia</taxon>
    </lineage>
</organism>
<name>A0A4P6M864_9FIRM</name>
<reference evidence="1 2" key="1">
    <citation type="submission" date="2019-01" db="EMBL/GenBank/DDBJ databases">
        <title>PMF-metabolizing Aryl O-demethylase.</title>
        <authorList>
            <person name="Kim M."/>
        </authorList>
    </citation>
    <scope>NUCLEOTIDE SEQUENCE [LARGE SCALE GENOMIC DNA]</scope>
    <source>
        <strain evidence="1 2">PMF1</strain>
    </source>
</reference>
<evidence type="ECO:0000313" key="1">
    <source>
        <dbReference type="EMBL" id="QBF00011.1"/>
    </source>
</evidence>
<dbReference type="Proteomes" id="UP000289794">
    <property type="component" value="Chromosome"/>
</dbReference>
<dbReference type="EMBL" id="CP035945">
    <property type="protein sequence ID" value="QBF00011.1"/>
    <property type="molecule type" value="Genomic_DNA"/>
</dbReference>
<proteinExistence type="predicted"/>
<evidence type="ECO:0000313" key="2">
    <source>
        <dbReference type="Proteomes" id="UP000289794"/>
    </source>
</evidence>
<dbReference type="KEGG" id="bpro:PMF13cell1_05606"/>
<sequence length="53" mass="6103">MNEPKYKTCIHSQKVGQIAVYVDPGCQKATMIKGTLVSSKQRCEECRSWKERK</sequence>
<dbReference type="RefSeq" id="WP_165392592.1">
    <property type="nucleotide sequence ID" value="NZ_CP035945.1"/>
</dbReference>
<dbReference type="AlphaFoldDB" id="A0A4P6M864"/>
<accession>A0A4P6M864</accession>